<feature type="region of interest" description="Disordered" evidence="1">
    <location>
        <begin position="159"/>
        <end position="183"/>
    </location>
</feature>
<protein>
    <submittedName>
        <fullName evidence="2">Uncharacterized protein</fullName>
    </submittedName>
</protein>
<accession>A0A6A7AP24</accession>
<dbReference type="OrthoDB" id="3644322at2759"/>
<feature type="compositionally biased region" description="Low complexity" evidence="1">
    <location>
        <begin position="161"/>
        <end position="183"/>
    </location>
</feature>
<evidence type="ECO:0000256" key="1">
    <source>
        <dbReference type="SAM" id="MobiDB-lite"/>
    </source>
</evidence>
<dbReference type="Proteomes" id="UP000799423">
    <property type="component" value="Unassembled WGS sequence"/>
</dbReference>
<organism evidence="2 3">
    <name type="scientific">Plenodomus tracheiphilus IPT5</name>
    <dbReference type="NCBI Taxonomy" id="1408161"/>
    <lineage>
        <taxon>Eukaryota</taxon>
        <taxon>Fungi</taxon>
        <taxon>Dikarya</taxon>
        <taxon>Ascomycota</taxon>
        <taxon>Pezizomycotina</taxon>
        <taxon>Dothideomycetes</taxon>
        <taxon>Pleosporomycetidae</taxon>
        <taxon>Pleosporales</taxon>
        <taxon>Pleosporineae</taxon>
        <taxon>Leptosphaeriaceae</taxon>
        <taxon>Plenodomus</taxon>
    </lineage>
</organism>
<keyword evidence="3" id="KW-1185">Reference proteome</keyword>
<reference evidence="2" key="1">
    <citation type="submission" date="2020-01" db="EMBL/GenBank/DDBJ databases">
        <authorList>
            <consortium name="DOE Joint Genome Institute"/>
            <person name="Haridas S."/>
            <person name="Albert R."/>
            <person name="Binder M."/>
            <person name="Bloem J."/>
            <person name="Labutti K."/>
            <person name="Salamov A."/>
            <person name="Andreopoulos B."/>
            <person name="Baker S.E."/>
            <person name="Barry K."/>
            <person name="Bills G."/>
            <person name="Bluhm B.H."/>
            <person name="Cannon C."/>
            <person name="Castanera R."/>
            <person name="Culley D.E."/>
            <person name="Daum C."/>
            <person name="Ezra D."/>
            <person name="Gonzalez J.B."/>
            <person name="Henrissat B."/>
            <person name="Kuo A."/>
            <person name="Liang C."/>
            <person name="Lipzen A."/>
            <person name="Lutzoni F."/>
            <person name="Magnuson J."/>
            <person name="Mondo S."/>
            <person name="Nolan M."/>
            <person name="Ohm R."/>
            <person name="Pangilinan J."/>
            <person name="Park H.-J."/>
            <person name="Ramirez L."/>
            <person name="Alfaro M."/>
            <person name="Sun H."/>
            <person name="Tritt A."/>
            <person name="Yoshinaga Y."/>
            <person name="Zwiers L.-H."/>
            <person name="Turgeon B.G."/>
            <person name="Goodwin S.B."/>
            <person name="Spatafora J.W."/>
            <person name="Crous P.W."/>
            <person name="Grigoriev I.V."/>
        </authorList>
    </citation>
    <scope>NUCLEOTIDE SEQUENCE</scope>
    <source>
        <strain evidence="2">IPT5</strain>
    </source>
</reference>
<name>A0A6A7AP24_9PLEO</name>
<evidence type="ECO:0000313" key="2">
    <source>
        <dbReference type="EMBL" id="KAF2844882.1"/>
    </source>
</evidence>
<sequence>MMPTEGTYYHYAASSMDQVVREFLENTTLRFGEPSSQVNAIKQALCDFSTMKISKKNAISAILVALENEEGLRRSLLSVLYHRDARWGVGDFEDLGQTLTQAVPQFLQPDHQPQLRLPPISPSWNTNHPPAQTIDPAMLSEYSGPHVFGQGNRQDCHYTWPSFSQSQSSPTSQGSPHLPSSSRLSLPALHFASTTGPTVSQYSRSTDEVLKDKFGIATQAMEMPHMRSDFHKTATEPTIVAYDAHLEYDENHGLMEEPASNDYHYRVLQPAREPERPYTVAPKVPLDIPPRHETVVGISTSHPMVVMPPPSKKHGQRASSIIASLIDRGAAIHKSIHSPVRAQMLLSRRIETTAPRSRAEGSCPFVHSLCGKAFSSRYGVKKHHWGAKNEDVNTTTGCWAKHRKPNVTWDAHPTCREQAVVSDATKRVGSKAVKQETKHTLLPALVGPSSYAVIPGFPTLQDLPQAVAEAVTPSLANRARSEDLGSCVGNRRCAPGGSGDGTRGVAVISTTEAPTLQGRDCEGPSAQVATAMRHGHTFLWMTDTKEHHGDSSMVGGGTDVDVMATSYPSPVSLPYAVMSRRDGSGYGTPFSSE</sequence>
<proteinExistence type="predicted"/>
<gene>
    <name evidence="2" type="ORF">T440DRAFT_461377</name>
</gene>
<dbReference type="EMBL" id="MU006360">
    <property type="protein sequence ID" value="KAF2844882.1"/>
    <property type="molecule type" value="Genomic_DNA"/>
</dbReference>
<dbReference type="AlphaFoldDB" id="A0A6A7AP24"/>
<evidence type="ECO:0000313" key="3">
    <source>
        <dbReference type="Proteomes" id="UP000799423"/>
    </source>
</evidence>